<feature type="compositionally biased region" description="Polar residues" evidence="1">
    <location>
        <begin position="28"/>
        <end position="52"/>
    </location>
</feature>
<keyword evidence="4" id="KW-1185">Reference proteome</keyword>
<feature type="domain" description="MAGE" evidence="2">
    <location>
        <begin position="76"/>
        <end position="247"/>
    </location>
</feature>
<dbReference type="Proteomes" id="UP001307889">
    <property type="component" value="Chromosome 6"/>
</dbReference>
<gene>
    <name evidence="3" type="ORF">NTJ_08135</name>
</gene>
<name>A0ABN7AVJ6_9HEMI</name>
<organism evidence="3 4">
    <name type="scientific">Nesidiocoris tenuis</name>
    <dbReference type="NCBI Taxonomy" id="355587"/>
    <lineage>
        <taxon>Eukaryota</taxon>
        <taxon>Metazoa</taxon>
        <taxon>Ecdysozoa</taxon>
        <taxon>Arthropoda</taxon>
        <taxon>Hexapoda</taxon>
        <taxon>Insecta</taxon>
        <taxon>Pterygota</taxon>
        <taxon>Neoptera</taxon>
        <taxon>Paraneoptera</taxon>
        <taxon>Hemiptera</taxon>
        <taxon>Heteroptera</taxon>
        <taxon>Panheteroptera</taxon>
        <taxon>Cimicomorpha</taxon>
        <taxon>Miridae</taxon>
        <taxon>Dicyphina</taxon>
        <taxon>Nesidiocoris</taxon>
    </lineage>
</organism>
<evidence type="ECO:0000256" key="1">
    <source>
        <dbReference type="SAM" id="MobiDB-lite"/>
    </source>
</evidence>
<dbReference type="Gene3D" id="1.10.10.1210">
    <property type="entry name" value="MAGE homology domain, winged helix WH2 motif"/>
    <property type="match status" value="1"/>
</dbReference>
<feature type="region of interest" description="Disordered" evidence="1">
    <location>
        <begin position="1"/>
        <end position="63"/>
    </location>
</feature>
<dbReference type="PANTHER" id="PTHR11736">
    <property type="entry name" value="MELANOMA-ASSOCIATED ANTIGEN MAGE ANTIGEN"/>
    <property type="match status" value="1"/>
</dbReference>
<dbReference type="InterPro" id="IPR037445">
    <property type="entry name" value="MAGE"/>
</dbReference>
<dbReference type="PANTHER" id="PTHR11736:SF14">
    <property type="entry name" value="NSE3 HOMOLOG, SMC5-SMC6 COMPLEX COMPONENT"/>
    <property type="match status" value="1"/>
</dbReference>
<sequence length="279" mass="31915">MSRRRPRADEWDDNSLSQSRTRRGRSNEYASQPVASASRQRNTSFASQATGSRKSKNDIDPEQMEKVIKEDSYSVVMNALNLSSSGKSFKRSDLLLGCRYTHRRADLDSVIELAEDHLQKTYGFQLVQAGPKFFLSAKKSNRFLEELADRSGNQSPQYSSFLGVVLTLIFLQKGEVEEDFLMNSMLLRLFPDIKTNPHPFFGNVEKLFVEMEQQLYISKEKQVREGETRTFYRWGPRSNVEFNKRTLVTPLLTAMFGQSIPDAVWSDSDAQPDNTVIAE</sequence>
<evidence type="ECO:0000259" key="2">
    <source>
        <dbReference type="SMART" id="SM01373"/>
    </source>
</evidence>
<evidence type="ECO:0000313" key="4">
    <source>
        <dbReference type="Proteomes" id="UP001307889"/>
    </source>
</evidence>
<dbReference type="InterPro" id="IPR041899">
    <property type="entry name" value="MAGE_WH2"/>
</dbReference>
<dbReference type="InterPro" id="IPR002190">
    <property type="entry name" value="MHD_dom"/>
</dbReference>
<evidence type="ECO:0000313" key="3">
    <source>
        <dbReference type="EMBL" id="BES95324.1"/>
    </source>
</evidence>
<dbReference type="SMART" id="SM01373">
    <property type="entry name" value="MAGE"/>
    <property type="match status" value="1"/>
</dbReference>
<accession>A0ABN7AVJ6</accession>
<dbReference type="EMBL" id="AP028914">
    <property type="protein sequence ID" value="BES95324.1"/>
    <property type="molecule type" value="Genomic_DNA"/>
</dbReference>
<reference evidence="3 4" key="1">
    <citation type="submission" date="2023-09" db="EMBL/GenBank/DDBJ databases">
        <title>Nesidiocoris tenuis whole genome shotgun sequence.</title>
        <authorList>
            <person name="Shibata T."/>
            <person name="Shimoda M."/>
            <person name="Kobayashi T."/>
            <person name="Uehara T."/>
        </authorList>
    </citation>
    <scope>NUCLEOTIDE SEQUENCE [LARGE SCALE GENOMIC DNA]</scope>
    <source>
        <strain evidence="3 4">Japan</strain>
    </source>
</reference>
<protein>
    <submittedName>
        <fullName evidence="3">Melanoma antigen, family</fullName>
    </submittedName>
</protein>
<proteinExistence type="predicted"/>
<dbReference type="Pfam" id="PF01454">
    <property type="entry name" value="MAGE"/>
    <property type="match status" value="1"/>
</dbReference>